<name>A0ABQ9GQE8_9NEOP</name>
<evidence type="ECO:0000313" key="2">
    <source>
        <dbReference type="Proteomes" id="UP001159363"/>
    </source>
</evidence>
<protein>
    <submittedName>
        <fullName evidence="1">Uncharacterized protein</fullName>
    </submittedName>
</protein>
<dbReference type="EMBL" id="JARBHB010000010">
    <property type="protein sequence ID" value="KAJ8874237.1"/>
    <property type="molecule type" value="Genomic_DNA"/>
</dbReference>
<dbReference type="Proteomes" id="UP001159363">
    <property type="component" value="Chromosome 9"/>
</dbReference>
<evidence type="ECO:0000313" key="1">
    <source>
        <dbReference type="EMBL" id="KAJ8874237.1"/>
    </source>
</evidence>
<proteinExistence type="predicted"/>
<sequence>MSAANYCFYLKAFKEHFSLSFGEPRVDTCGTCEELDVRLRSPFLNQTAKKVAEAEKCVRLHRTKKFTAKIKEISDAVKVDNAGDLGAICIDYMQNLQLPCIPVQENAVRSSKLFRYIDHYLPIRGHSFLPCDRVFAVLKIKKNWKYDRIPSAFLSSSNDGLSILRGLCCHKSPMAYLFLETRKQASS</sequence>
<keyword evidence="2" id="KW-1185">Reference proteome</keyword>
<accession>A0ABQ9GQE8</accession>
<reference evidence="1 2" key="1">
    <citation type="submission" date="2023-02" db="EMBL/GenBank/DDBJ databases">
        <title>LHISI_Scaffold_Assembly.</title>
        <authorList>
            <person name="Stuart O.P."/>
            <person name="Cleave R."/>
            <person name="Magrath M.J.L."/>
            <person name="Mikheyev A.S."/>
        </authorList>
    </citation>
    <scope>NUCLEOTIDE SEQUENCE [LARGE SCALE GENOMIC DNA]</scope>
    <source>
        <strain evidence="1">Daus_M_001</strain>
        <tissue evidence="1">Leg muscle</tissue>
    </source>
</reference>
<comment type="caution">
    <text evidence="1">The sequence shown here is derived from an EMBL/GenBank/DDBJ whole genome shotgun (WGS) entry which is preliminary data.</text>
</comment>
<organism evidence="1 2">
    <name type="scientific">Dryococelus australis</name>
    <dbReference type="NCBI Taxonomy" id="614101"/>
    <lineage>
        <taxon>Eukaryota</taxon>
        <taxon>Metazoa</taxon>
        <taxon>Ecdysozoa</taxon>
        <taxon>Arthropoda</taxon>
        <taxon>Hexapoda</taxon>
        <taxon>Insecta</taxon>
        <taxon>Pterygota</taxon>
        <taxon>Neoptera</taxon>
        <taxon>Polyneoptera</taxon>
        <taxon>Phasmatodea</taxon>
        <taxon>Verophasmatodea</taxon>
        <taxon>Anareolatae</taxon>
        <taxon>Phasmatidae</taxon>
        <taxon>Eurycanthinae</taxon>
        <taxon>Dryococelus</taxon>
    </lineage>
</organism>
<gene>
    <name evidence="1" type="ORF">PR048_025080</name>
</gene>